<feature type="binding site" description="in other chain" evidence="14">
    <location>
        <begin position="214"/>
        <end position="216"/>
    </location>
    <ligand>
        <name>ADP</name>
        <dbReference type="ChEBI" id="CHEBI:456216"/>
        <note>allosteric activator; ligand shared between dimeric partners</note>
    </ligand>
</feature>
<evidence type="ECO:0000256" key="7">
    <source>
        <dbReference type="ARBA" id="ARBA00022723"/>
    </source>
</evidence>
<feature type="binding site" description="in other chain" evidence="14">
    <location>
        <begin position="250"/>
        <end position="253"/>
    </location>
    <ligand>
        <name>substrate</name>
        <note>ligand shared between dimeric partners</note>
    </ligand>
</feature>
<dbReference type="InterPro" id="IPR000023">
    <property type="entry name" value="Phosphofructokinase_dom"/>
</dbReference>
<comment type="subcellular location">
    <subcellularLocation>
        <location evidence="2 14">Cytoplasm</location>
    </subcellularLocation>
</comment>
<evidence type="ECO:0000256" key="6">
    <source>
        <dbReference type="ARBA" id="ARBA00022679"/>
    </source>
</evidence>
<feature type="binding site" evidence="14">
    <location>
        <begin position="72"/>
        <end position="73"/>
    </location>
    <ligand>
        <name>ATP</name>
        <dbReference type="ChEBI" id="CHEBI:30616"/>
    </ligand>
</feature>
<dbReference type="Pfam" id="PF00365">
    <property type="entry name" value="PFK"/>
    <property type="match status" value="1"/>
</dbReference>
<keyword evidence="6 14" id="KW-0808">Transferase</keyword>
<keyword evidence="9 14" id="KW-0418">Kinase</keyword>
<comment type="caution">
    <text evidence="14">Lacks conserved residue(s) required for the propagation of feature annotation.</text>
</comment>
<evidence type="ECO:0000256" key="11">
    <source>
        <dbReference type="ARBA" id="ARBA00022842"/>
    </source>
</evidence>
<evidence type="ECO:0000259" key="15">
    <source>
        <dbReference type="Pfam" id="PF00365"/>
    </source>
</evidence>
<dbReference type="AlphaFoldDB" id="A0AA46DYI8"/>
<comment type="subunit">
    <text evidence="14">Homotetramer.</text>
</comment>
<feature type="binding site" evidence="14">
    <location>
        <begin position="21"/>
        <end position="25"/>
    </location>
    <ligand>
        <name>ADP</name>
        <dbReference type="ChEBI" id="CHEBI:456216"/>
        <note>allosteric activator; ligand shared between dimeric partners</note>
    </ligand>
</feature>
<evidence type="ECO:0000256" key="13">
    <source>
        <dbReference type="ARBA" id="ARBA00048070"/>
    </source>
</evidence>
<feature type="binding site" description="in other chain" evidence="14">
    <location>
        <begin position="170"/>
        <end position="172"/>
    </location>
    <ligand>
        <name>substrate</name>
        <note>ligand shared between dimeric partners</note>
    </ligand>
</feature>
<accession>A0AA46DYI8</accession>
<dbReference type="InterPro" id="IPR022953">
    <property type="entry name" value="ATP_PFK"/>
</dbReference>
<feature type="binding site" description="in other chain" evidence="14">
    <location>
        <position position="223"/>
    </location>
    <ligand>
        <name>substrate</name>
        <note>ligand shared between dimeric partners</note>
    </ligand>
</feature>
<evidence type="ECO:0000256" key="5">
    <source>
        <dbReference type="ARBA" id="ARBA00022533"/>
    </source>
</evidence>
<organism evidence="16 17">
    <name type="scientific">Hypnocyclicus thermotrophus</name>
    <dbReference type="NCBI Taxonomy" id="1627895"/>
    <lineage>
        <taxon>Bacteria</taxon>
        <taxon>Fusobacteriati</taxon>
        <taxon>Fusobacteriota</taxon>
        <taxon>Fusobacteriia</taxon>
        <taxon>Fusobacteriales</taxon>
        <taxon>Fusobacteriaceae</taxon>
        <taxon>Hypnocyclicus</taxon>
    </lineage>
</organism>
<sequence>MKNIAILTSGGDAPGMNTAIRAVAKYAMSKGITVYGIKRGYAGMLNDEIFELTPKDLGGIIDRGGTFLLTARLPEFKNPEVRAEAVKNLKKREIEGLVVIGGDGSFHGADLLYKEHGIKVIGIPGTIDNDIAGTDYTIGFDTTLNIILDAISKIRDTATSHERTYLIEVMGRNAGDLALYSCLAGGGDGLLIPEKEFSIDDLAMQINKRREQGKLHDVILVAEGVGSAFEIAEKLKGKVKSEMRVTVLGHIQRGGTPSGLDRIIATKMGAHSVELLEEGKSGLMIGIESNKLVTYPISHAWESKKEIDIKDYELALTLGH</sequence>
<dbReference type="GO" id="GO:0030388">
    <property type="term" value="P:fructose 1,6-bisphosphate metabolic process"/>
    <property type="evidence" value="ECO:0007669"/>
    <property type="project" value="TreeGrafter"/>
</dbReference>
<feature type="domain" description="Phosphofructokinase" evidence="15">
    <location>
        <begin position="3"/>
        <end position="276"/>
    </location>
</feature>
<dbReference type="PRINTS" id="PR00476">
    <property type="entry name" value="PHFRCTKINASE"/>
</dbReference>
<comment type="caution">
    <text evidence="16">The sequence shown here is derived from an EMBL/GenBank/DDBJ whole genome shotgun (WGS) entry which is preliminary data.</text>
</comment>
<dbReference type="InterPro" id="IPR015912">
    <property type="entry name" value="Phosphofructokinase_CS"/>
</dbReference>
<feature type="binding site" description="in other chain" evidence="14">
    <location>
        <position position="155"/>
    </location>
    <ligand>
        <name>ADP</name>
        <dbReference type="ChEBI" id="CHEBI:456216"/>
        <note>allosteric activator; ligand shared between dimeric partners</note>
    </ligand>
</feature>
<feature type="binding site" description="in other chain" evidence="14">
    <location>
        <begin position="126"/>
        <end position="128"/>
    </location>
    <ligand>
        <name>substrate</name>
        <note>ligand shared between dimeric partners</note>
    </ligand>
</feature>
<dbReference type="FunFam" id="3.40.50.460:FF:000002">
    <property type="entry name" value="ATP-dependent 6-phosphofructokinase"/>
    <property type="match status" value="1"/>
</dbReference>
<evidence type="ECO:0000256" key="10">
    <source>
        <dbReference type="ARBA" id="ARBA00022840"/>
    </source>
</evidence>
<reference evidence="16 17" key="1">
    <citation type="submission" date="2019-03" db="EMBL/GenBank/DDBJ databases">
        <title>Genomic Encyclopedia of Type Strains, Phase IV (KMG-IV): sequencing the most valuable type-strain genomes for metagenomic binning, comparative biology and taxonomic classification.</title>
        <authorList>
            <person name="Goeker M."/>
        </authorList>
    </citation>
    <scope>NUCLEOTIDE SEQUENCE [LARGE SCALE GENOMIC DNA]</scope>
    <source>
        <strain evidence="16 17">DSM 100055</strain>
    </source>
</reference>
<dbReference type="HAMAP" id="MF_00339">
    <property type="entry name" value="Phosphofructokinase_I_B1"/>
    <property type="match status" value="1"/>
</dbReference>
<comment type="catalytic activity">
    <reaction evidence="13 14">
        <text>beta-D-fructose 6-phosphate + ATP = beta-D-fructose 1,6-bisphosphate + ADP + H(+)</text>
        <dbReference type="Rhea" id="RHEA:16109"/>
        <dbReference type="ChEBI" id="CHEBI:15378"/>
        <dbReference type="ChEBI" id="CHEBI:30616"/>
        <dbReference type="ChEBI" id="CHEBI:32966"/>
        <dbReference type="ChEBI" id="CHEBI:57634"/>
        <dbReference type="ChEBI" id="CHEBI:456216"/>
        <dbReference type="EC" id="2.7.1.11"/>
    </reaction>
</comment>
<name>A0AA46DYI8_9FUSO</name>
<dbReference type="GO" id="GO:0070095">
    <property type="term" value="F:fructose-6-phosphate binding"/>
    <property type="evidence" value="ECO:0007669"/>
    <property type="project" value="TreeGrafter"/>
</dbReference>
<evidence type="ECO:0000313" key="17">
    <source>
        <dbReference type="Proteomes" id="UP000294678"/>
    </source>
</evidence>
<keyword evidence="11 14" id="KW-0460">Magnesium</keyword>
<evidence type="ECO:0000256" key="9">
    <source>
        <dbReference type="ARBA" id="ARBA00022777"/>
    </source>
</evidence>
<dbReference type="FunFam" id="3.40.50.450:FF:000001">
    <property type="entry name" value="ATP-dependent 6-phosphofructokinase"/>
    <property type="match status" value="1"/>
</dbReference>
<feature type="binding site" evidence="14">
    <location>
        <begin position="102"/>
        <end position="105"/>
    </location>
    <ligand>
        <name>ATP</name>
        <dbReference type="ChEBI" id="CHEBI:30616"/>
    </ligand>
</feature>
<evidence type="ECO:0000256" key="2">
    <source>
        <dbReference type="ARBA" id="ARBA00004496"/>
    </source>
</evidence>
<evidence type="ECO:0000256" key="12">
    <source>
        <dbReference type="ARBA" id="ARBA00023152"/>
    </source>
</evidence>
<comment type="cofactor">
    <cofactor evidence="1 14">
        <name>Mg(2+)</name>
        <dbReference type="ChEBI" id="CHEBI:18420"/>
    </cofactor>
</comment>
<evidence type="ECO:0000313" key="16">
    <source>
        <dbReference type="EMBL" id="TDT70468.1"/>
    </source>
</evidence>
<comment type="activity regulation">
    <text evidence="14">Allosterically activated by ADP and other diphosphonucleosides, and allosterically inhibited by phosphoenolpyruvate.</text>
</comment>
<comment type="similarity">
    <text evidence="14">Belongs to the phosphofructokinase type A (PFKA) family. ATP-dependent PFK group I subfamily. Prokaryotic clade 'B1' sub-subfamily.</text>
</comment>
<dbReference type="PANTHER" id="PTHR13697">
    <property type="entry name" value="PHOSPHOFRUCTOKINASE"/>
    <property type="match status" value="1"/>
</dbReference>
<dbReference type="GO" id="GO:0005945">
    <property type="term" value="C:6-phosphofructokinase complex"/>
    <property type="evidence" value="ECO:0007669"/>
    <property type="project" value="TreeGrafter"/>
</dbReference>
<evidence type="ECO:0000256" key="4">
    <source>
        <dbReference type="ARBA" id="ARBA00022490"/>
    </source>
</evidence>
<dbReference type="RefSeq" id="WP_134112904.1">
    <property type="nucleotide sequence ID" value="NZ_SOBG01000004.1"/>
</dbReference>
<proteinExistence type="inferred from homology"/>
<gene>
    <name evidence="14" type="primary">pfkA</name>
    <name evidence="16" type="ORF">EV215_1013</name>
</gene>
<dbReference type="NCBIfam" id="TIGR02482">
    <property type="entry name" value="PFKA_ATP"/>
    <property type="match status" value="1"/>
</dbReference>
<dbReference type="PROSITE" id="PS00433">
    <property type="entry name" value="PHOSPHOFRUCTOKINASE"/>
    <property type="match status" value="1"/>
</dbReference>
<feature type="binding site" evidence="14">
    <location>
        <position position="103"/>
    </location>
    <ligand>
        <name>Mg(2+)</name>
        <dbReference type="ChEBI" id="CHEBI:18420"/>
        <note>catalytic</note>
    </ligand>
</feature>
<dbReference type="NCBIfam" id="NF002872">
    <property type="entry name" value="PRK03202.1"/>
    <property type="match status" value="1"/>
</dbReference>
<dbReference type="GO" id="GO:0005524">
    <property type="term" value="F:ATP binding"/>
    <property type="evidence" value="ECO:0007669"/>
    <property type="project" value="UniProtKB-UniRule"/>
</dbReference>
<keyword evidence="4 14" id="KW-0963">Cytoplasm</keyword>
<evidence type="ECO:0000256" key="8">
    <source>
        <dbReference type="ARBA" id="ARBA00022741"/>
    </source>
</evidence>
<dbReference type="GO" id="GO:0042802">
    <property type="term" value="F:identical protein binding"/>
    <property type="evidence" value="ECO:0007669"/>
    <property type="project" value="TreeGrafter"/>
</dbReference>
<feature type="binding site" description="in other chain" evidence="14">
    <location>
        <begin position="186"/>
        <end position="188"/>
    </location>
    <ligand>
        <name>ADP</name>
        <dbReference type="ChEBI" id="CHEBI:456216"/>
        <note>allosteric activator; ligand shared between dimeric partners</note>
    </ligand>
</feature>
<evidence type="ECO:0000256" key="1">
    <source>
        <dbReference type="ARBA" id="ARBA00001946"/>
    </source>
</evidence>
<keyword evidence="10 14" id="KW-0067">ATP-binding</keyword>
<feature type="binding site" evidence="14">
    <location>
        <position position="244"/>
    </location>
    <ligand>
        <name>substrate</name>
        <note>ligand shared between dimeric partners</note>
    </ligand>
</feature>
<feature type="binding site" evidence="14">
    <location>
        <position position="163"/>
    </location>
    <ligand>
        <name>substrate</name>
        <note>ligand shared between dimeric partners</note>
    </ligand>
</feature>
<dbReference type="PANTHER" id="PTHR13697:SF4">
    <property type="entry name" value="ATP-DEPENDENT 6-PHOSPHOFRUCTOKINASE"/>
    <property type="match status" value="1"/>
</dbReference>
<dbReference type="InterPro" id="IPR012003">
    <property type="entry name" value="ATP_PFK_prok-type"/>
</dbReference>
<dbReference type="GO" id="GO:0048029">
    <property type="term" value="F:monosaccharide binding"/>
    <property type="evidence" value="ECO:0007669"/>
    <property type="project" value="TreeGrafter"/>
</dbReference>
<dbReference type="EC" id="2.7.1.11" evidence="14"/>
<comment type="pathway">
    <text evidence="3 14">Carbohydrate degradation; glycolysis; D-glyceraldehyde 3-phosphate and glycerone phosphate from D-glucose: step 3/4.</text>
</comment>
<keyword evidence="7 14" id="KW-0479">Metal-binding</keyword>
<comment type="function">
    <text evidence="14">Catalyzes the phosphorylation of D-fructose 6-phosphate to fructose 1,6-bisphosphate by ATP, the first committing step of glycolysis.</text>
</comment>
<dbReference type="GO" id="GO:0003872">
    <property type="term" value="F:6-phosphofructokinase activity"/>
    <property type="evidence" value="ECO:0007669"/>
    <property type="project" value="UniProtKB-UniRule"/>
</dbReference>
<feature type="active site" description="Proton acceptor" evidence="14">
    <location>
        <position position="128"/>
    </location>
</feature>
<dbReference type="Gene3D" id="3.40.50.460">
    <property type="entry name" value="Phosphofructokinase domain"/>
    <property type="match status" value="1"/>
</dbReference>
<keyword evidence="8 14" id="KW-0547">Nucleotide-binding</keyword>
<dbReference type="PIRSF" id="PIRSF000532">
    <property type="entry name" value="ATP_PFK_prok"/>
    <property type="match status" value="1"/>
</dbReference>
<dbReference type="InterPro" id="IPR035966">
    <property type="entry name" value="PKF_sf"/>
</dbReference>
<feature type="binding site" evidence="14">
    <location>
        <position position="11"/>
    </location>
    <ligand>
        <name>ATP</name>
        <dbReference type="ChEBI" id="CHEBI:30616"/>
    </ligand>
</feature>
<dbReference type="Proteomes" id="UP000294678">
    <property type="component" value="Unassembled WGS sequence"/>
</dbReference>
<dbReference type="GO" id="GO:0061621">
    <property type="term" value="P:canonical glycolysis"/>
    <property type="evidence" value="ECO:0007669"/>
    <property type="project" value="TreeGrafter"/>
</dbReference>
<keyword evidence="12 14" id="KW-0324">Glycolysis</keyword>
<dbReference type="Gene3D" id="3.40.50.450">
    <property type="match status" value="1"/>
</dbReference>
<keyword evidence="5 14" id="KW-0021">Allosteric enzyme</keyword>
<dbReference type="GO" id="GO:0046872">
    <property type="term" value="F:metal ion binding"/>
    <property type="evidence" value="ECO:0007669"/>
    <property type="project" value="UniProtKB-KW"/>
</dbReference>
<evidence type="ECO:0000256" key="14">
    <source>
        <dbReference type="HAMAP-Rule" id="MF_00339"/>
    </source>
</evidence>
<dbReference type="GO" id="GO:0006002">
    <property type="term" value="P:fructose 6-phosphate metabolic process"/>
    <property type="evidence" value="ECO:0007669"/>
    <property type="project" value="UniProtKB-UniRule"/>
</dbReference>
<dbReference type="InterPro" id="IPR012828">
    <property type="entry name" value="PFKA_ATP_prok"/>
</dbReference>
<protein>
    <recommendedName>
        <fullName evidence="14">ATP-dependent 6-phosphofructokinase</fullName>
        <shortName evidence="14">ATP-PFK</shortName>
        <shortName evidence="14">Phosphofructokinase</shortName>
        <ecNumber evidence="14">2.7.1.11</ecNumber>
    </recommendedName>
    <alternativeName>
        <fullName evidence="14">Phosphohexokinase</fullName>
    </alternativeName>
</protein>
<keyword evidence="17" id="KW-1185">Reference proteome</keyword>
<dbReference type="SUPFAM" id="SSF53784">
    <property type="entry name" value="Phosphofructokinase"/>
    <property type="match status" value="1"/>
</dbReference>
<dbReference type="EMBL" id="SOBG01000004">
    <property type="protein sequence ID" value="TDT70468.1"/>
    <property type="molecule type" value="Genomic_DNA"/>
</dbReference>
<dbReference type="GO" id="GO:0016208">
    <property type="term" value="F:AMP binding"/>
    <property type="evidence" value="ECO:0007669"/>
    <property type="project" value="TreeGrafter"/>
</dbReference>
<evidence type="ECO:0000256" key="3">
    <source>
        <dbReference type="ARBA" id="ARBA00004679"/>
    </source>
</evidence>